<dbReference type="Proteomes" id="UP000015453">
    <property type="component" value="Unassembled WGS sequence"/>
</dbReference>
<name>S8C427_9LAMI</name>
<dbReference type="OrthoDB" id="4347at2759"/>
<dbReference type="AlphaFoldDB" id="S8C427"/>
<protein>
    <submittedName>
        <fullName evidence="2">Uncharacterized protein</fullName>
    </submittedName>
</protein>
<comment type="caution">
    <text evidence="2">The sequence shown here is derived from an EMBL/GenBank/DDBJ whole genome shotgun (WGS) entry which is preliminary data.</text>
</comment>
<reference evidence="2 3" key="1">
    <citation type="journal article" date="2013" name="BMC Genomics">
        <title>The miniature genome of a carnivorous plant Genlisea aurea contains a low number of genes and short non-coding sequences.</title>
        <authorList>
            <person name="Leushkin E.V."/>
            <person name="Sutormin R.A."/>
            <person name="Nabieva E.R."/>
            <person name="Penin A.A."/>
            <person name="Kondrashov A.S."/>
            <person name="Logacheva M.D."/>
        </authorList>
    </citation>
    <scope>NUCLEOTIDE SEQUENCE [LARGE SCALE GENOMIC DNA]</scope>
</reference>
<feature type="non-terminal residue" evidence="2">
    <location>
        <position position="1"/>
    </location>
</feature>
<organism evidence="2 3">
    <name type="scientific">Genlisea aurea</name>
    <dbReference type="NCBI Taxonomy" id="192259"/>
    <lineage>
        <taxon>Eukaryota</taxon>
        <taxon>Viridiplantae</taxon>
        <taxon>Streptophyta</taxon>
        <taxon>Embryophyta</taxon>
        <taxon>Tracheophyta</taxon>
        <taxon>Spermatophyta</taxon>
        <taxon>Magnoliopsida</taxon>
        <taxon>eudicotyledons</taxon>
        <taxon>Gunneridae</taxon>
        <taxon>Pentapetalae</taxon>
        <taxon>asterids</taxon>
        <taxon>lamiids</taxon>
        <taxon>Lamiales</taxon>
        <taxon>Lentibulariaceae</taxon>
        <taxon>Genlisea</taxon>
    </lineage>
</organism>
<gene>
    <name evidence="2" type="ORF">M569_13398</name>
</gene>
<feature type="non-terminal residue" evidence="2">
    <location>
        <position position="326"/>
    </location>
</feature>
<dbReference type="PANTHER" id="PTHR28110:SF1">
    <property type="entry name" value="TRANSMEMBRANE PROTEIN"/>
    <property type="match status" value="1"/>
</dbReference>
<feature type="transmembrane region" description="Helical" evidence="1">
    <location>
        <begin position="49"/>
        <end position="68"/>
    </location>
</feature>
<dbReference type="PANTHER" id="PTHR28110">
    <property type="entry name" value="TRANSMEMBRANE PROTEIN"/>
    <property type="match status" value="1"/>
</dbReference>
<dbReference type="GO" id="GO:0005737">
    <property type="term" value="C:cytoplasm"/>
    <property type="evidence" value="ECO:0007669"/>
    <property type="project" value="TreeGrafter"/>
</dbReference>
<dbReference type="InterPro" id="IPR055323">
    <property type="entry name" value="C57A10.07/YOR238W"/>
</dbReference>
<sequence length="326" mass="36951">PVTFQAYPLRDFDLESGIDKKSQKPKGSPQRMMKSMGKLIHHHYKRSPILLMLLFLLSLVIALIFIASSRRLASYLNMVSDTESHYPFPDLKNLVMVAGHSVYTSNCGKPEKEDSWYLASYQRHPGQAASFVSHIQKGVEIADEDNLSLLLFSGGETRKDAGPRSEAQSYWIVAESKEWFGNRGNVRERALTEEHARDSYENLLFSLCRFRELTGSYPRNVTVVGYDFKAERFVDLHRSAVRFPASRFRYYGTPSAPDSIEAALKGEAAVRDQFESDPYGCSGSLFRKKMKRDPFHRSVPYPKGCPEMAGLFGYCGASPYPGFLPW</sequence>
<proteinExistence type="predicted"/>
<dbReference type="EMBL" id="AUSU01006878">
    <property type="protein sequence ID" value="EPS61399.1"/>
    <property type="molecule type" value="Genomic_DNA"/>
</dbReference>
<accession>S8C427</accession>
<keyword evidence="3" id="KW-1185">Reference proteome</keyword>
<evidence type="ECO:0000256" key="1">
    <source>
        <dbReference type="SAM" id="Phobius"/>
    </source>
</evidence>
<evidence type="ECO:0000313" key="3">
    <source>
        <dbReference type="Proteomes" id="UP000015453"/>
    </source>
</evidence>
<keyword evidence="1" id="KW-0472">Membrane</keyword>
<keyword evidence="1" id="KW-0812">Transmembrane</keyword>
<keyword evidence="1" id="KW-1133">Transmembrane helix</keyword>
<evidence type="ECO:0000313" key="2">
    <source>
        <dbReference type="EMBL" id="EPS61399.1"/>
    </source>
</evidence>